<sequence length="98" mass="10925">MFSEIAFGNVAIDHECFNELTNFSVLSVVALLEVVCFDCKLFGSTVSETVGSSVDDDAFSVLILISTEYILLGTDFKYERNVFKEFAVIGIIDFMFIL</sequence>
<reference evidence="1" key="2">
    <citation type="journal article" date="2022" name="Res Sq">
        <title>Comparative Genomics Reveals Insights into the Divergent Evolution of Astigmatic Mites and Household Pest Adaptations.</title>
        <authorList>
            <person name="Xiong Q."/>
            <person name="Wan A.T.-Y."/>
            <person name="Liu X.-Y."/>
            <person name="Fung C.S.-H."/>
            <person name="Xiao X."/>
            <person name="Malainual N."/>
            <person name="Hou J."/>
            <person name="Wang L."/>
            <person name="Wang M."/>
            <person name="Yang K."/>
            <person name="Cui Y."/>
            <person name="Leung E."/>
            <person name="Nong W."/>
            <person name="Shin S.-K."/>
            <person name="Au S."/>
            <person name="Jeong K.Y."/>
            <person name="Chew F.T."/>
            <person name="Hui J."/>
            <person name="Leung T.F."/>
            <person name="Tungtrongchitr A."/>
            <person name="Zhong N."/>
            <person name="Liu Z."/>
            <person name="Tsui S."/>
        </authorList>
    </citation>
    <scope>NUCLEOTIDE SEQUENCE</scope>
    <source>
        <strain evidence="1">Derf</strain>
        <tissue evidence="1">Whole organism</tissue>
    </source>
</reference>
<evidence type="ECO:0000313" key="2">
    <source>
        <dbReference type="Proteomes" id="UP000790347"/>
    </source>
</evidence>
<gene>
    <name evidence="1" type="ORF">DERF_001225</name>
</gene>
<organism evidence="1 2">
    <name type="scientific">Dermatophagoides farinae</name>
    <name type="common">American house dust mite</name>
    <dbReference type="NCBI Taxonomy" id="6954"/>
    <lineage>
        <taxon>Eukaryota</taxon>
        <taxon>Metazoa</taxon>
        <taxon>Ecdysozoa</taxon>
        <taxon>Arthropoda</taxon>
        <taxon>Chelicerata</taxon>
        <taxon>Arachnida</taxon>
        <taxon>Acari</taxon>
        <taxon>Acariformes</taxon>
        <taxon>Sarcoptiformes</taxon>
        <taxon>Astigmata</taxon>
        <taxon>Psoroptidia</taxon>
        <taxon>Analgoidea</taxon>
        <taxon>Pyroglyphidae</taxon>
        <taxon>Dermatophagoidinae</taxon>
        <taxon>Dermatophagoides</taxon>
    </lineage>
</organism>
<reference evidence="1" key="1">
    <citation type="submission" date="2013-05" db="EMBL/GenBank/DDBJ databases">
        <authorList>
            <person name="Yim A.K.Y."/>
            <person name="Chan T.F."/>
            <person name="Ji K.M."/>
            <person name="Liu X.Y."/>
            <person name="Zhou J.W."/>
            <person name="Li R.Q."/>
            <person name="Yang K.Y."/>
            <person name="Li J."/>
            <person name="Li M."/>
            <person name="Law P.T.W."/>
            <person name="Wu Y.L."/>
            <person name="Cai Z.L."/>
            <person name="Qin H."/>
            <person name="Bao Y."/>
            <person name="Leung R.K.K."/>
            <person name="Ng P.K.S."/>
            <person name="Zou J."/>
            <person name="Zhong X.J."/>
            <person name="Ran P.X."/>
            <person name="Zhong N.S."/>
            <person name="Liu Z.G."/>
            <person name="Tsui S.K.W."/>
        </authorList>
    </citation>
    <scope>NUCLEOTIDE SEQUENCE</scope>
    <source>
        <strain evidence="1">Derf</strain>
        <tissue evidence="1">Whole organism</tissue>
    </source>
</reference>
<evidence type="ECO:0000313" key="1">
    <source>
        <dbReference type="EMBL" id="KAH9527189.1"/>
    </source>
</evidence>
<dbReference type="Proteomes" id="UP000790347">
    <property type="component" value="Unassembled WGS sequence"/>
</dbReference>
<name>A0A922ID89_DERFA</name>
<dbReference type="AlphaFoldDB" id="A0A922ID89"/>
<keyword evidence="2" id="KW-1185">Reference proteome</keyword>
<feature type="non-terminal residue" evidence="1">
    <location>
        <position position="98"/>
    </location>
</feature>
<protein>
    <submittedName>
        <fullName evidence="1">Uncharacterized protein</fullName>
    </submittedName>
</protein>
<proteinExistence type="predicted"/>
<accession>A0A922ID89</accession>
<comment type="caution">
    <text evidence="1">The sequence shown here is derived from an EMBL/GenBank/DDBJ whole genome shotgun (WGS) entry which is preliminary data.</text>
</comment>
<dbReference type="EMBL" id="ASGP02000001">
    <property type="protein sequence ID" value="KAH9527189.1"/>
    <property type="molecule type" value="Genomic_DNA"/>
</dbReference>